<name>A0A0V0QC10_PSEPJ</name>
<dbReference type="AlphaFoldDB" id="A0A0V0QC10"/>
<dbReference type="InterPro" id="IPR002013">
    <property type="entry name" value="SAC_dom"/>
</dbReference>
<dbReference type="EMBL" id="LDAU01000205">
    <property type="protein sequence ID" value="KRW99663.1"/>
    <property type="molecule type" value="Genomic_DNA"/>
</dbReference>
<organism evidence="2 3">
    <name type="scientific">Pseudocohnilembus persalinus</name>
    <name type="common">Ciliate</name>
    <dbReference type="NCBI Taxonomy" id="266149"/>
    <lineage>
        <taxon>Eukaryota</taxon>
        <taxon>Sar</taxon>
        <taxon>Alveolata</taxon>
        <taxon>Ciliophora</taxon>
        <taxon>Intramacronucleata</taxon>
        <taxon>Oligohymenophorea</taxon>
        <taxon>Scuticociliatia</taxon>
        <taxon>Philasterida</taxon>
        <taxon>Pseudocohnilembidae</taxon>
        <taxon>Pseudocohnilembus</taxon>
    </lineage>
</organism>
<gene>
    <name evidence="2" type="ORF">PPERSA_03464</name>
</gene>
<reference evidence="2 3" key="1">
    <citation type="journal article" date="2015" name="Sci. Rep.">
        <title>Genome of the facultative scuticociliatosis pathogen Pseudocohnilembus persalinus provides insight into its virulence through horizontal gene transfer.</title>
        <authorList>
            <person name="Xiong J."/>
            <person name="Wang G."/>
            <person name="Cheng J."/>
            <person name="Tian M."/>
            <person name="Pan X."/>
            <person name="Warren A."/>
            <person name="Jiang C."/>
            <person name="Yuan D."/>
            <person name="Miao W."/>
        </authorList>
    </citation>
    <scope>NUCLEOTIDE SEQUENCE [LARGE SCALE GENOMIC DNA]</scope>
    <source>
        <strain evidence="2">36N120E</strain>
    </source>
</reference>
<dbReference type="PANTHER" id="PTHR45662">
    <property type="entry name" value="PHOSPHATIDYLINOSITIDE PHOSPHATASE SAC1"/>
    <property type="match status" value="1"/>
</dbReference>
<dbReference type="GO" id="GO:0005783">
    <property type="term" value="C:endoplasmic reticulum"/>
    <property type="evidence" value="ECO:0007669"/>
    <property type="project" value="TreeGrafter"/>
</dbReference>
<evidence type="ECO:0000313" key="3">
    <source>
        <dbReference type="Proteomes" id="UP000054937"/>
    </source>
</evidence>
<proteinExistence type="predicted"/>
<feature type="domain" description="SAC" evidence="1">
    <location>
        <begin position="1"/>
        <end position="110"/>
    </location>
</feature>
<accession>A0A0V0QC10</accession>
<evidence type="ECO:0000259" key="1">
    <source>
        <dbReference type="PROSITE" id="PS50275"/>
    </source>
</evidence>
<dbReference type="PANTHER" id="PTHR45662:SF2">
    <property type="entry name" value="PHOSPHATIDYLINOSITOL-3-PHOSPHATASE SAC1"/>
    <property type="match status" value="1"/>
</dbReference>
<keyword evidence="3" id="KW-1185">Reference proteome</keyword>
<sequence>MISPIVNKDWGLKIMQGSVQFMKCNQQNSDQYQSKCTYDNFQTYQQQSQQNQQSLEFFQIIIISRRSGFRYGLFWQTRGLDQEGNSQNFVEYEIIIDAYRKQSSFLVLKGFTSALCKYFQGLAAIIR</sequence>
<dbReference type="GO" id="GO:0043812">
    <property type="term" value="F:phosphatidylinositol-4-phosphate phosphatase activity"/>
    <property type="evidence" value="ECO:0007669"/>
    <property type="project" value="TreeGrafter"/>
</dbReference>
<dbReference type="PROSITE" id="PS50275">
    <property type="entry name" value="SAC"/>
    <property type="match status" value="1"/>
</dbReference>
<dbReference type="Proteomes" id="UP000054937">
    <property type="component" value="Unassembled WGS sequence"/>
</dbReference>
<protein>
    <recommendedName>
        <fullName evidence="1">SAC domain-containing protein</fullName>
    </recommendedName>
</protein>
<comment type="caution">
    <text evidence="2">The sequence shown here is derived from an EMBL/GenBank/DDBJ whole genome shotgun (WGS) entry which is preliminary data.</text>
</comment>
<evidence type="ECO:0000313" key="2">
    <source>
        <dbReference type="EMBL" id="KRW99663.1"/>
    </source>
</evidence>
<dbReference type="GO" id="GO:0046856">
    <property type="term" value="P:phosphatidylinositol dephosphorylation"/>
    <property type="evidence" value="ECO:0007669"/>
    <property type="project" value="TreeGrafter"/>
</dbReference>
<dbReference type="InParanoid" id="A0A0V0QC10"/>
<dbReference type="Pfam" id="PF02383">
    <property type="entry name" value="Syja_N"/>
    <property type="match status" value="1"/>
</dbReference>